<protein>
    <recommendedName>
        <fullName evidence="4">Ig-like domain-containing protein</fullName>
    </recommendedName>
</protein>
<dbReference type="PANTHER" id="PTHR23266">
    <property type="entry name" value="IMMUNOGLOBULIN HEAVY CHAIN"/>
    <property type="match status" value="1"/>
</dbReference>
<evidence type="ECO:0000313" key="6">
    <source>
        <dbReference type="Proteomes" id="UP001177744"/>
    </source>
</evidence>
<evidence type="ECO:0000256" key="3">
    <source>
        <dbReference type="ARBA" id="ARBA00043265"/>
    </source>
</evidence>
<evidence type="ECO:0000256" key="2">
    <source>
        <dbReference type="ARBA" id="ARBA00023130"/>
    </source>
</evidence>
<accession>A0AA40HA66</accession>
<dbReference type="Proteomes" id="UP001177744">
    <property type="component" value="Unassembled WGS sequence"/>
</dbReference>
<evidence type="ECO:0000259" key="4">
    <source>
        <dbReference type="PROSITE" id="PS50835"/>
    </source>
</evidence>
<proteinExistence type="predicted"/>
<gene>
    <name evidence="5" type="ORF">QTO34_018104</name>
</gene>
<dbReference type="GO" id="GO:0005576">
    <property type="term" value="C:extracellular region"/>
    <property type="evidence" value="ECO:0007669"/>
    <property type="project" value="UniProtKB-ARBA"/>
</dbReference>
<dbReference type="InterPro" id="IPR007110">
    <property type="entry name" value="Ig-like_dom"/>
</dbReference>
<dbReference type="InterPro" id="IPR013106">
    <property type="entry name" value="Ig_V-set"/>
</dbReference>
<evidence type="ECO:0000313" key="5">
    <source>
        <dbReference type="EMBL" id="KAK1327349.1"/>
    </source>
</evidence>
<dbReference type="InterPro" id="IPR036179">
    <property type="entry name" value="Ig-like_dom_sf"/>
</dbReference>
<dbReference type="InterPro" id="IPR013783">
    <property type="entry name" value="Ig-like_fold"/>
</dbReference>
<organism evidence="5 6">
    <name type="scientific">Cnephaeus nilssonii</name>
    <name type="common">Northern bat</name>
    <name type="synonym">Eptesicus nilssonii</name>
    <dbReference type="NCBI Taxonomy" id="3371016"/>
    <lineage>
        <taxon>Eukaryota</taxon>
        <taxon>Metazoa</taxon>
        <taxon>Chordata</taxon>
        <taxon>Craniata</taxon>
        <taxon>Vertebrata</taxon>
        <taxon>Euteleostomi</taxon>
        <taxon>Mammalia</taxon>
        <taxon>Eutheria</taxon>
        <taxon>Laurasiatheria</taxon>
        <taxon>Chiroptera</taxon>
        <taxon>Yangochiroptera</taxon>
        <taxon>Vespertilionidae</taxon>
        <taxon>Cnephaeus</taxon>
    </lineage>
</organism>
<keyword evidence="6" id="KW-1185">Reference proteome</keyword>
<keyword evidence="1" id="KW-0391">Immunity</keyword>
<dbReference type="SMART" id="SM00406">
    <property type="entry name" value="IGv"/>
    <property type="match status" value="1"/>
</dbReference>
<dbReference type="Pfam" id="PF07686">
    <property type="entry name" value="V-set"/>
    <property type="match status" value="1"/>
</dbReference>
<dbReference type="Gene3D" id="2.60.40.10">
    <property type="entry name" value="Immunoglobulins"/>
    <property type="match status" value="1"/>
</dbReference>
<dbReference type="GO" id="GO:0019814">
    <property type="term" value="C:immunoglobulin complex"/>
    <property type="evidence" value="ECO:0007669"/>
    <property type="project" value="UniProtKB-KW"/>
</dbReference>
<dbReference type="GO" id="GO:0002250">
    <property type="term" value="P:adaptive immune response"/>
    <property type="evidence" value="ECO:0007669"/>
    <property type="project" value="UniProtKB-KW"/>
</dbReference>
<keyword evidence="3" id="KW-1280">Immunoglobulin</keyword>
<dbReference type="SUPFAM" id="SSF48726">
    <property type="entry name" value="Immunoglobulin"/>
    <property type="match status" value="1"/>
</dbReference>
<dbReference type="AlphaFoldDB" id="A0AA40HA66"/>
<dbReference type="EMBL" id="JAULJE010000072">
    <property type="protein sequence ID" value="KAK1327349.1"/>
    <property type="molecule type" value="Genomic_DNA"/>
</dbReference>
<keyword evidence="2" id="KW-1064">Adaptive immunity</keyword>
<sequence length="184" mass="20156">MVLGATSWCYSPGVRQAACPSVPGASGCACACGLERDKPHAPWSHRLQLWPARVEPAQVLVPATSQRREYWVPDVSDSGLRREEMGTLHLSPGLTVFSLSQVSCPRCSCRMVTTELDRQPPGKGLEWIGYMYSSGSAYYSPSLKSRTSISKDTSKNQFSLQLSSVTTEDTAVYYCARHSEGKSL</sequence>
<reference evidence="5" key="1">
    <citation type="submission" date="2023-06" db="EMBL/GenBank/DDBJ databases">
        <title>Reference genome for the Northern bat (Eptesicus nilssonii), a most northern bat species.</title>
        <authorList>
            <person name="Laine V.N."/>
            <person name="Pulliainen A.T."/>
            <person name="Lilley T.M."/>
        </authorList>
    </citation>
    <scope>NUCLEOTIDE SEQUENCE</scope>
    <source>
        <strain evidence="5">BLF_Eptnil</strain>
        <tissue evidence="5">Kidney</tissue>
    </source>
</reference>
<comment type="caution">
    <text evidence="5">The sequence shown here is derived from an EMBL/GenBank/DDBJ whole genome shotgun (WGS) entry which is preliminary data.</text>
</comment>
<evidence type="ECO:0000256" key="1">
    <source>
        <dbReference type="ARBA" id="ARBA00022859"/>
    </source>
</evidence>
<feature type="domain" description="Ig-like" evidence="4">
    <location>
        <begin position="73"/>
        <end position="184"/>
    </location>
</feature>
<dbReference type="PROSITE" id="PS50835">
    <property type="entry name" value="IG_LIKE"/>
    <property type="match status" value="1"/>
</dbReference>
<dbReference type="InterPro" id="IPR050199">
    <property type="entry name" value="IgHV"/>
</dbReference>
<name>A0AA40HA66_CNENI</name>